<dbReference type="FunFam" id="3.20.20.105:FF:000001">
    <property type="entry name" value="Queuine tRNA-ribosyltransferase"/>
    <property type="match status" value="1"/>
</dbReference>
<sequence length="390" mass="43248">MSFSFRLDHTDGLARAGELITSHGNVATPAFMTVATQATVKGLLPEEVESLGAEIVLSNAYHLYLRPGVDAVARLGGLHRFMGWSKPILTDSGGFQAFSMGALRKIEEGGIRFRSHIDGSEHRFGPELAIANQRGLGADIIMCLDQCIAHGVSKDEVRRAMDRTHRWAQICYDSHQASGKSDEHALFGIVQGGAFSDLRDESALHITGIPFPGYAIGGLAVGESKAELYQIAGQVAGRLPQDKPRYLMGVGSPEDLVECVARGVDMFDCVLPTRVARNGALFTRTGRVDITKRRYADQAKPLDEDCDCYGCRNFSAAYLWHLFKAKELLALRLATMHNLRFILRLMKDMREAILKNRFGDFQREFWDAYRPTDEAARQAQKNKWLKARGG</sequence>
<dbReference type="SUPFAM" id="SSF51713">
    <property type="entry name" value="tRNA-guanine transglycosylase"/>
    <property type="match status" value="1"/>
</dbReference>
<dbReference type="AlphaFoldDB" id="A0A382E9Q2"/>
<dbReference type="HAMAP" id="MF_00168">
    <property type="entry name" value="Q_tRNA_Tgt"/>
    <property type="match status" value="1"/>
</dbReference>
<dbReference type="Gene3D" id="3.20.20.105">
    <property type="entry name" value="Queuine tRNA-ribosyltransferase-like"/>
    <property type="match status" value="1"/>
</dbReference>
<dbReference type="Pfam" id="PF01702">
    <property type="entry name" value="TGT"/>
    <property type="match status" value="1"/>
</dbReference>
<dbReference type="NCBIfam" id="TIGR00430">
    <property type="entry name" value="Q_tRNA_tgt"/>
    <property type="match status" value="1"/>
</dbReference>
<keyword evidence="3" id="KW-0819">tRNA processing</keyword>
<keyword evidence="1" id="KW-0328">Glycosyltransferase</keyword>
<organism evidence="5">
    <name type="scientific">marine metagenome</name>
    <dbReference type="NCBI Taxonomy" id="408172"/>
    <lineage>
        <taxon>unclassified sequences</taxon>
        <taxon>metagenomes</taxon>
        <taxon>ecological metagenomes</taxon>
    </lineage>
</organism>
<dbReference type="InterPro" id="IPR002616">
    <property type="entry name" value="tRNA_ribo_trans-like"/>
</dbReference>
<dbReference type="InterPro" id="IPR036511">
    <property type="entry name" value="TGT-like_sf"/>
</dbReference>
<name>A0A382E9Q2_9ZZZZ</name>
<evidence type="ECO:0000256" key="2">
    <source>
        <dbReference type="ARBA" id="ARBA00022679"/>
    </source>
</evidence>
<dbReference type="PANTHER" id="PTHR46499:SF1">
    <property type="entry name" value="QUEUINE TRNA-RIBOSYLTRANSFERASE"/>
    <property type="match status" value="1"/>
</dbReference>
<proteinExistence type="inferred from homology"/>
<dbReference type="InterPro" id="IPR004803">
    <property type="entry name" value="TGT"/>
</dbReference>
<accession>A0A382E9Q2</accession>
<evidence type="ECO:0000313" key="5">
    <source>
        <dbReference type="EMBL" id="SVB47350.1"/>
    </source>
</evidence>
<dbReference type="NCBIfam" id="TIGR00449">
    <property type="entry name" value="tgt_general"/>
    <property type="match status" value="1"/>
</dbReference>
<dbReference type="GO" id="GO:0008616">
    <property type="term" value="P:tRNA queuosine(34) biosynthetic process"/>
    <property type="evidence" value="ECO:0007669"/>
    <property type="project" value="TreeGrafter"/>
</dbReference>
<keyword evidence="2" id="KW-0808">Transferase</keyword>
<dbReference type="InterPro" id="IPR050076">
    <property type="entry name" value="ArchSynthase1/Queuine_TRR"/>
</dbReference>
<dbReference type="EMBL" id="UINC01043386">
    <property type="protein sequence ID" value="SVB47350.1"/>
    <property type="molecule type" value="Genomic_DNA"/>
</dbReference>
<dbReference type="GO" id="GO:0008479">
    <property type="term" value="F:tRNA-guanosine(34) queuine transglycosylase activity"/>
    <property type="evidence" value="ECO:0007669"/>
    <property type="project" value="InterPro"/>
</dbReference>
<protein>
    <recommendedName>
        <fullName evidence="4">tRNA-guanine(15) transglycosylase-like domain-containing protein</fullName>
    </recommendedName>
</protein>
<gene>
    <name evidence="5" type="ORF">METZ01_LOCUS200204</name>
</gene>
<evidence type="ECO:0000256" key="1">
    <source>
        <dbReference type="ARBA" id="ARBA00022676"/>
    </source>
</evidence>
<reference evidence="5" key="1">
    <citation type="submission" date="2018-05" db="EMBL/GenBank/DDBJ databases">
        <authorList>
            <person name="Lanie J.A."/>
            <person name="Ng W.-L."/>
            <person name="Kazmierczak K.M."/>
            <person name="Andrzejewski T.M."/>
            <person name="Davidsen T.M."/>
            <person name="Wayne K.J."/>
            <person name="Tettelin H."/>
            <person name="Glass J.I."/>
            <person name="Rusch D."/>
            <person name="Podicherti R."/>
            <person name="Tsui H.-C.T."/>
            <person name="Winkler M.E."/>
        </authorList>
    </citation>
    <scope>NUCLEOTIDE SEQUENCE</scope>
</reference>
<dbReference type="PANTHER" id="PTHR46499">
    <property type="entry name" value="QUEUINE TRNA-RIBOSYLTRANSFERASE"/>
    <property type="match status" value="1"/>
</dbReference>
<dbReference type="GO" id="GO:0005829">
    <property type="term" value="C:cytosol"/>
    <property type="evidence" value="ECO:0007669"/>
    <property type="project" value="TreeGrafter"/>
</dbReference>
<feature type="domain" description="tRNA-guanine(15) transglycosylase-like" evidence="4">
    <location>
        <begin position="12"/>
        <end position="370"/>
    </location>
</feature>
<evidence type="ECO:0000259" key="4">
    <source>
        <dbReference type="Pfam" id="PF01702"/>
    </source>
</evidence>
<evidence type="ECO:0000256" key="3">
    <source>
        <dbReference type="ARBA" id="ARBA00022694"/>
    </source>
</evidence>